<evidence type="ECO:0000313" key="5">
    <source>
        <dbReference type="EMBL" id="RMI33421.1"/>
    </source>
</evidence>
<dbReference type="GO" id="GO:0003700">
    <property type="term" value="F:DNA-binding transcription factor activity"/>
    <property type="evidence" value="ECO:0007669"/>
    <property type="project" value="InterPro"/>
</dbReference>
<dbReference type="PRINTS" id="PR00040">
    <property type="entry name" value="HTHMERR"/>
</dbReference>
<dbReference type="InterPro" id="IPR047057">
    <property type="entry name" value="MerR_fam"/>
</dbReference>
<dbReference type="PROSITE" id="PS50937">
    <property type="entry name" value="HTH_MERR_2"/>
    <property type="match status" value="1"/>
</dbReference>
<dbReference type="CDD" id="cd01282">
    <property type="entry name" value="HTH_MerR-like_sg3"/>
    <property type="match status" value="1"/>
</dbReference>
<evidence type="ECO:0000313" key="6">
    <source>
        <dbReference type="Proteomes" id="UP000279275"/>
    </source>
</evidence>
<dbReference type="EMBL" id="RFFH01000003">
    <property type="protein sequence ID" value="RMI33421.1"/>
    <property type="molecule type" value="Genomic_DNA"/>
</dbReference>
<dbReference type="SMART" id="SM00422">
    <property type="entry name" value="HTH_MERR"/>
    <property type="match status" value="1"/>
</dbReference>
<proteinExistence type="predicted"/>
<dbReference type="InterPro" id="IPR009061">
    <property type="entry name" value="DNA-bd_dom_put_sf"/>
</dbReference>
<comment type="caution">
    <text evidence="5">The sequence shown here is derived from an EMBL/GenBank/DDBJ whole genome shotgun (WGS) entry which is preliminary data.</text>
</comment>
<sequence length="125" mass="14094">MLIGELAQRAGTSTRAVRYYEQHGLVRPARSANGYRVYDEHELEIVRKIRALLELGFDLADARPFVSCLRTGHRSADECPESVESLRAKLDEIDDAIERLSTIRRSVRARIDAVTAPPPKCEFSP</sequence>
<keyword evidence="2" id="KW-0238">DNA-binding</keyword>
<dbReference type="PANTHER" id="PTHR30204:SF94">
    <property type="entry name" value="HEAVY METAL-DEPENDENT TRANSCRIPTIONAL REGULATOR HI_0293-RELATED"/>
    <property type="match status" value="1"/>
</dbReference>
<dbReference type="GO" id="GO:0003677">
    <property type="term" value="F:DNA binding"/>
    <property type="evidence" value="ECO:0007669"/>
    <property type="project" value="UniProtKB-KW"/>
</dbReference>
<evidence type="ECO:0000256" key="3">
    <source>
        <dbReference type="ARBA" id="ARBA00023163"/>
    </source>
</evidence>
<reference evidence="5 6" key="1">
    <citation type="submission" date="2018-10" db="EMBL/GenBank/DDBJ databases">
        <title>Isolation from cow dung.</title>
        <authorList>
            <person name="Ling L."/>
        </authorList>
    </citation>
    <scope>NUCLEOTIDE SEQUENCE [LARGE SCALE GENOMIC DNA]</scope>
    <source>
        <strain evidence="5 6">NEAU-LL90</strain>
    </source>
</reference>
<evidence type="ECO:0000259" key="4">
    <source>
        <dbReference type="PROSITE" id="PS50937"/>
    </source>
</evidence>
<dbReference type="InterPro" id="IPR000551">
    <property type="entry name" value="MerR-type_HTH_dom"/>
</dbReference>
<name>A0A3M2L708_9NOCA</name>
<keyword evidence="3" id="KW-0804">Transcription</keyword>
<keyword evidence="6" id="KW-1185">Reference proteome</keyword>
<evidence type="ECO:0000256" key="2">
    <source>
        <dbReference type="ARBA" id="ARBA00023125"/>
    </source>
</evidence>
<accession>A0A3M2L708</accession>
<gene>
    <name evidence="5" type="ORF">EBN03_09740</name>
</gene>
<dbReference type="OrthoDB" id="4567915at2"/>
<protein>
    <submittedName>
        <fullName evidence="5">MerR family transcriptional regulator</fullName>
    </submittedName>
</protein>
<feature type="domain" description="HTH merR-type" evidence="4">
    <location>
        <begin position="1"/>
        <end position="68"/>
    </location>
</feature>
<dbReference type="Gene3D" id="1.10.1660.10">
    <property type="match status" value="1"/>
</dbReference>
<dbReference type="Proteomes" id="UP000279275">
    <property type="component" value="Unassembled WGS sequence"/>
</dbReference>
<dbReference type="PANTHER" id="PTHR30204">
    <property type="entry name" value="REDOX-CYCLING DRUG-SENSING TRANSCRIPTIONAL ACTIVATOR SOXR"/>
    <property type="match status" value="1"/>
</dbReference>
<evidence type="ECO:0000256" key="1">
    <source>
        <dbReference type="ARBA" id="ARBA00023015"/>
    </source>
</evidence>
<dbReference type="SUPFAM" id="SSF46955">
    <property type="entry name" value="Putative DNA-binding domain"/>
    <property type="match status" value="1"/>
</dbReference>
<dbReference type="AlphaFoldDB" id="A0A3M2L708"/>
<organism evidence="5 6">
    <name type="scientific">Nocardia stercoris</name>
    <dbReference type="NCBI Taxonomy" id="2483361"/>
    <lineage>
        <taxon>Bacteria</taxon>
        <taxon>Bacillati</taxon>
        <taxon>Actinomycetota</taxon>
        <taxon>Actinomycetes</taxon>
        <taxon>Mycobacteriales</taxon>
        <taxon>Nocardiaceae</taxon>
        <taxon>Nocardia</taxon>
    </lineage>
</organism>
<keyword evidence="1" id="KW-0805">Transcription regulation</keyword>
<dbReference type="RefSeq" id="WP_122187618.1">
    <property type="nucleotide sequence ID" value="NZ_RFFH01000003.1"/>
</dbReference>
<dbReference type="Pfam" id="PF13411">
    <property type="entry name" value="MerR_1"/>
    <property type="match status" value="1"/>
</dbReference>